<protein>
    <recommendedName>
        <fullName evidence="4">Secreted protein</fullName>
    </recommendedName>
</protein>
<keyword evidence="3" id="KW-1185">Reference proteome</keyword>
<evidence type="ECO:0000256" key="1">
    <source>
        <dbReference type="SAM" id="SignalP"/>
    </source>
</evidence>
<evidence type="ECO:0008006" key="4">
    <source>
        <dbReference type="Google" id="ProtNLM"/>
    </source>
</evidence>
<reference evidence="2" key="1">
    <citation type="submission" date="2020-06" db="EMBL/GenBank/DDBJ databases">
        <title>WGS assembly of Ceratodon purpureus strain R40.</title>
        <authorList>
            <person name="Carey S.B."/>
            <person name="Jenkins J."/>
            <person name="Shu S."/>
            <person name="Lovell J.T."/>
            <person name="Sreedasyam A."/>
            <person name="Maumus F."/>
            <person name="Tiley G.P."/>
            <person name="Fernandez-Pozo N."/>
            <person name="Barry K."/>
            <person name="Chen C."/>
            <person name="Wang M."/>
            <person name="Lipzen A."/>
            <person name="Daum C."/>
            <person name="Saski C.A."/>
            <person name="Payton A.C."/>
            <person name="Mcbreen J.C."/>
            <person name="Conrad R.E."/>
            <person name="Kollar L.M."/>
            <person name="Olsson S."/>
            <person name="Huttunen S."/>
            <person name="Landis J.B."/>
            <person name="Wickett N.J."/>
            <person name="Johnson M.G."/>
            <person name="Rensing S.A."/>
            <person name="Grimwood J."/>
            <person name="Schmutz J."/>
            <person name="Mcdaniel S.F."/>
        </authorList>
    </citation>
    <scope>NUCLEOTIDE SEQUENCE</scope>
    <source>
        <strain evidence="2">R40</strain>
    </source>
</reference>
<sequence length="76" mass="9283">MLVLFVLLICDTLLRHRFERGCHWNSRRFNRMLNHKYDTVLWIICNTTFISWLHEEQNWALQVIQLRQVKVAMALV</sequence>
<comment type="caution">
    <text evidence="2">The sequence shown here is derived from an EMBL/GenBank/DDBJ whole genome shotgun (WGS) entry which is preliminary data.</text>
</comment>
<dbReference type="Proteomes" id="UP000822688">
    <property type="component" value="Chromosome 10"/>
</dbReference>
<gene>
    <name evidence="2" type="ORF">KC19_10G168400</name>
</gene>
<accession>A0A8T0GMV3</accession>
<proteinExistence type="predicted"/>
<dbReference type="EMBL" id="CM026431">
    <property type="protein sequence ID" value="KAG0560283.1"/>
    <property type="molecule type" value="Genomic_DNA"/>
</dbReference>
<keyword evidence="1" id="KW-0732">Signal</keyword>
<dbReference type="AlphaFoldDB" id="A0A8T0GMV3"/>
<organism evidence="2 3">
    <name type="scientific">Ceratodon purpureus</name>
    <name type="common">Fire moss</name>
    <name type="synonym">Dicranum purpureum</name>
    <dbReference type="NCBI Taxonomy" id="3225"/>
    <lineage>
        <taxon>Eukaryota</taxon>
        <taxon>Viridiplantae</taxon>
        <taxon>Streptophyta</taxon>
        <taxon>Embryophyta</taxon>
        <taxon>Bryophyta</taxon>
        <taxon>Bryophytina</taxon>
        <taxon>Bryopsida</taxon>
        <taxon>Dicranidae</taxon>
        <taxon>Pseudoditrichales</taxon>
        <taxon>Ditrichaceae</taxon>
        <taxon>Ceratodon</taxon>
    </lineage>
</organism>
<feature type="signal peptide" evidence="1">
    <location>
        <begin position="1"/>
        <end position="16"/>
    </location>
</feature>
<evidence type="ECO:0000313" key="3">
    <source>
        <dbReference type="Proteomes" id="UP000822688"/>
    </source>
</evidence>
<evidence type="ECO:0000313" key="2">
    <source>
        <dbReference type="EMBL" id="KAG0560283.1"/>
    </source>
</evidence>
<feature type="chain" id="PRO_5035891788" description="Secreted protein" evidence="1">
    <location>
        <begin position="17"/>
        <end position="76"/>
    </location>
</feature>
<name>A0A8T0GMV3_CERPU</name>